<dbReference type="SMART" id="SM00487">
    <property type="entry name" value="DEXDc"/>
    <property type="match status" value="1"/>
</dbReference>
<dbReference type="CDD" id="cd18791">
    <property type="entry name" value="SF2_C_RHA"/>
    <property type="match status" value="1"/>
</dbReference>
<feature type="region of interest" description="Disordered" evidence="5">
    <location>
        <begin position="1"/>
        <end position="34"/>
    </location>
</feature>
<dbReference type="PANTHER" id="PTHR18934">
    <property type="entry name" value="ATP-DEPENDENT RNA HELICASE"/>
    <property type="match status" value="1"/>
</dbReference>
<dbReference type="InterPro" id="IPR024590">
    <property type="entry name" value="HrpA_C"/>
</dbReference>
<dbReference type="InterPro" id="IPR010222">
    <property type="entry name" value="RNA_helicase_HrpA"/>
</dbReference>
<dbReference type="Pfam" id="PF11898">
    <property type="entry name" value="DUF3418"/>
    <property type="match status" value="1"/>
</dbReference>
<evidence type="ECO:0000256" key="2">
    <source>
        <dbReference type="ARBA" id="ARBA00022801"/>
    </source>
</evidence>
<dbReference type="SMART" id="SM00847">
    <property type="entry name" value="HA2"/>
    <property type="match status" value="1"/>
</dbReference>
<dbReference type="EMBL" id="CP097332">
    <property type="protein sequence ID" value="UQX90159.1"/>
    <property type="molecule type" value="Genomic_DNA"/>
</dbReference>
<gene>
    <name evidence="8" type="primary">hrpA</name>
    <name evidence="8" type="ORF">M6D93_09210</name>
</gene>
<protein>
    <submittedName>
        <fullName evidence="8">ATP-dependent RNA helicase HrpA</fullName>
        <ecNumber evidence="8">3.6.4.13</ecNumber>
    </submittedName>
</protein>
<dbReference type="Gene3D" id="3.40.50.300">
    <property type="entry name" value="P-loop containing nucleotide triphosphate hydrolases"/>
    <property type="match status" value="2"/>
</dbReference>
<keyword evidence="2 8" id="KW-0378">Hydrolase</keyword>
<dbReference type="Pfam" id="PF07717">
    <property type="entry name" value="OB_NTP_bind"/>
    <property type="match status" value="1"/>
</dbReference>
<dbReference type="InterPro" id="IPR001650">
    <property type="entry name" value="Helicase_C-like"/>
</dbReference>
<keyword evidence="9" id="KW-1185">Reference proteome</keyword>
<dbReference type="Proteomes" id="UP001056336">
    <property type="component" value="Chromosome"/>
</dbReference>
<accession>A0ABY4R6J5</accession>
<evidence type="ECO:0000259" key="7">
    <source>
        <dbReference type="PROSITE" id="PS51194"/>
    </source>
</evidence>
<dbReference type="InterPro" id="IPR003593">
    <property type="entry name" value="AAA+_ATPase"/>
</dbReference>
<dbReference type="GO" id="GO:0016787">
    <property type="term" value="F:hydrolase activity"/>
    <property type="evidence" value="ECO:0007669"/>
    <property type="project" value="UniProtKB-KW"/>
</dbReference>
<dbReference type="Pfam" id="PF21010">
    <property type="entry name" value="HA2_C"/>
    <property type="match status" value="1"/>
</dbReference>
<dbReference type="RefSeq" id="WP_249774055.1">
    <property type="nucleotide sequence ID" value="NZ_CP097332.1"/>
</dbReference>
<dbReference type="InterPro" id="IPR007502">
    <property type="entry name" value="Helicase-assoc_dom"/>
</dbReference>
<keyword evidence="3 8" id="KW-0347">Helicase</keyword>
<evidence type="ECO:0000256" key="3">
    <source>
        <dbReference type="ARBA" id="ARBA00022806"/>
    </source>
</evidence>
<dbReference type="SMART" id="SM00490">
    <property type="entry name" value="HELICc"/>
    <property type="match status" value="1"/>
</dbReference>
<evidence type="ECO:0000256" key="4">
    <source>
        <dbReference type="ARBA" id="ARBA00022840"/>
    </source>
</evidence>
<dbReference type="GO" id="GO:0003724">
    <property type="term" value="F:RNA helicase activity"/>
    <property type="evidence" value="ECO:0007669"/>
    <property type="project" value="UniProtKB-EC"/>
</dbReference>
<name>A0ABY4R6J5_9ACTN</name>
<evidence type="ECO:0000313" key="9">
    <source>
        <dbReference type="Proteomes" id="UP001056336"/>
    </source>
</evidence>
<evidence type="ECO:0000259" key="6">
    <source>
        <dbReference type="PROSITE" id="PS51192"/>
    </source>
</evidence>
<dbReference type="InterPro" id="IPR011545">
    <property type="entry name" value="DEAD/DEAH_box_helicase_dom"/>
</dbReference>
<proteinExistence type="predicted"/>
<sequence length="1350" mass="149368">MSTSPSEEPREASSKAAPHVRAPSPSAVDPAIATPVTAGQLRQRLEGLTLLDEHRLRRRLDASRRKGRGKPESLSSLAREISQAERRVAARRDQPLKLDYPEQLPVSQRRTDLLAAIAEHQVVVVAGETGSGKTTQLPKLCLELGRGVRGLIGHTQPRRIAARAVAERVAEELHTELGDQVGYAVRFTDQVSERTMVKLMTDGILLAEIQRDRLLRNYDTIIIDEAHERSLNIDFLLGYLQQLLPRRPDLKVIITSATIDPARFARYFGDAPIVEVSGRGYPVEIRYRPLVDPDDPRAEEADLLGGISDAVRELLREPAGDVLVFLSGEREIRDAADTLGGLNLRDTEILPLYARLSAAEQHRVFARHQKRRIVLATNVAETSLTVPGIKYVIDAGTARISRYSNRTKVQLLPIEPISQASAKQRAGRCGRTSDGVCIRLYAEADFQSRPEFTDPEILRTNLASVILQMAALELGTVSDFGFLDPPDRRQVNDGLALLHELGAITSDSGQAAPALTSLGRRVAQLPVDPRLARMILESADRGCVCDVLVLAAALSIQDPRERPAEAQQQADAAHARFADPSSDFVGYLKLWLYLRQQQKTLSSNQFRRMCRSEYLNYLRIREWQDLFTQLRQIAKGMGMAVGSQREDDPSATQVEQIHRSMLAGLLSHIGLKEGPRGDYLGARGAKFAIFPGSALFKKQPQFVMAAELVETSRLWARTNASIDSVWAEELASHLVKRSYSEPHWERRQAAVMATERVSLYGVALVAGRKVNYAQIDPVHAREEFIRRALVEGDWDTRHHFFRDNRRLVDEVHELETRTRRRDLLADDDTLFAFYDQRIPPDIVSGRHFDAWWKKARHRTPEQLHLSMADLTRKGAEIDAEQFPDTWSSGSFDLELSYRFEPGERSDGVTVTIPLPLLNDAAAAGLDWQVPGFRSELVTALLRGLPKAIRRLIVPVPDTAAELVGALPVELTGTTTDLTRTLSDSLYRLRGVDVPPESWDLTSLPDHLRPTYRIVDEAAVVLAEAKDLSALQAQFAPALSAQLRTATADMARDGLREFPAEGLPRVVQRTAHGHELTGYPSLVELASTSGSPAGAGATDSTVGIRVLDTEADQASAMWTGTRRLLALTVTSPARDLRAGLDTRQRLLMSRSPHGSLDSLLADCVTAAIDLLMRRHGGPVWTRPEFDRLQADVRSGLLGAARTTVSSVASVIGEAQQTELALGEAVPPSLRSVVAAEQAHLARLIYPAFVSRTPAPQLSELPRYLKAIQQRLIAARVNAARDAERQAVVDVVERDFAELVERAGPQVGPEALEEIRWMIEQLRVSLFAQQLGTSGPVSVKRIHAAMDRLDPR</sequence>
<feature type="domain" description="Helicase C-terminal" evidence="7">
    <location>
        <begin position="306"/>
        <end position="473"/>
    </location>
</feature>
<evidence type="ECO:0000256" key="5">
    <source>
        <dbReference type="SAM" id="MobiDB-lite"/>
    </source>
</evidence>
<keyword evidence="4" id="KW-0067">ATP-binding</keyword>
<dbReference type="NCBIfam" id="NF008348">
    <property type="entry name" value="PRK11131.1"/>
    <property type="match status" value="1"/>
</dbReference>
<reference evidence="8" key="1">
    <citation type="journal article" date="2018" name="Int. J. Syst. Evol. Microbiol.">
        <title>Jatrophihabitans telluris sp. nov., isolated from sediment soil of lava forest wetlands and the emended description of the genus Jatrophihabitans.</title>
        <authorList>
            <person name="Lee K.C."/>
            <person name="Suh M.K."/>
            <person name="Eom M.K."/>
            <person name="Kim K.K."/>
            <person name="Kim J.S."/>
            <person name="Kim D.S."/>
            <person name="Ko S.H."/>
            <person name="Shin Y.K."/>
            <person name="Lee J.S."/>
        </authorList>
    </citation>
    <scope>NUCLEOTIDE SEQUENCE</scope>
    <source>
        <strain evidence="8">N237</strain>
    </source>
</reference>
<dbReference type="PROSITE" id="PS51194">
    <property type="entry name" value="HELICASE_CTER"/>
    <property type="match status" value="1"/>
</dbReference>
<feature type="domain" description="Helicase ATP-binding" evidence="6">
    <location>
        <begin position="114"/>
        <end position="277"/>
    </location>
</feature>
<evidence type="ECO:0000313" key="8">
    <source>
        <dbReference type="EMBL" id="UQX90159.1"/>
    </source>
</evidence>
<dbReference type="EC" id="3.6.4.13" evidence="8"/>
<dbReference type="PANTHER" id="PTHR18934:SF99">
    <property type="entry name" value="ATP-DEPENDENT RNA HELICASE DHX37-RELATED"/>
    <property type="match status" value="1"/>
</dbReference>
<reference evidence="8" key="2">
    <citation type="submission" date="2022-05" db="EMBL/GenBank/DDBJ databases">
        <authorList>
            <person name="Kim J.-S."/>
            <person name="Lee K."/>
            <person name="Suh M."/>
            <person name="Eom M."/>
            <person name="Kim J.-S."/>
            <person name="Kim D.-S."/>
            <person name="Ko S.-H."/>
            <person name="Shin Y."/>
            <person name="Lee J.-S."/>
        </authorList>
    </citation>
    <scope>NUCLEOTIDE SEQUENCE</scope>
    <source>
        <strain evidence="8">N237</strain>
    </source>
</reference>
<dbReference type="NCBIfam" id="TIGR01967">
    <property type="entry name" value="DEAH_box_HrpA"/>
    <property type="match status" value="1"/>
</dbReference>
<dbReference type="InterPro" id="IPR014001">
    <property type="entry name" value="Helicase_ATP-bd"/>
</dbReference>
<dbReference type="SUPFAM" id="SSF52540">
    <property type="entry name" value="P-loop containing nucleoside triphosphate hydrolases"/>
    <property type="match status" value="1"/>
</dbReference>
<dbReference type="Gene3D" id="1.20.120.1080">
    <property type="match status" value="1"/>
</dbReference>
<dbReference type="SMART" id="SM00382">
    <property type="entry name" value="AAA"/>
    <property type="match status" value="1"/>
</dbReference>
<dbReference type="Pfam" id="PF00270">
    <property type="entry name" value="DEAD"/>
    <property type="match status" value="1"/>
</dbReference>
<keyword evidence="1" id="KW-0547">Nucleotide-binding</keyword>
<dbReference type="InterPro" id="IPR011709">
    <property type="entry name" value="DEAD-box_helicase_OB_fold"/>
</dbReference>
<evidence type="ECO:0000256" key="1">
    <source>
        <dbReference type="ARBA" id="ARBA00022741"/>
    </source>
</evidence>
<dbReference type="InterPro" id="IPR027417">
    <property type="entry name" value="P-loop_NTPase"/>
</dbReference>
<dbReference type="Pfam" id="PF00271">
    <property type="entry name" value="Helicase_C"/>
    <property type="match status" value="1"/>
</dbReference>
<dbReference type="PROSITE" id="PS51192">
    <property type="entry name" value="HELICASE_ATP_BIND_1"/>
    <property type="match status" value="1"/>
</dbReference>
<organism evidence="8 9">
    <name type="scientific">Jatrophihabitans telluris</name>
    <dbReference type="NCBI Taxonomy" id="2038343"/>
    <lineage>
        <taxon>Bacteria</taxon>
        <taxon>Bacillati</taxon>
        <taxon>Actinomycetota</taxon>
        <taxon>Actinomycetes</taxon>
        <taxon>Jatrophihabitantales</taxon>
        <taxon>Jatrophihabitantaceae</taxon>
        <taxon>Jatrophihabitans</taxon>
    </lineage>
</organism>